<dbReference type="PANTHER" id="PTHR12526">
    <property type="entry name" value="GLYCOSYLTRANSFERASE"/>
    <property type="match status" value="1"/>
</dbReference>
<dbReference type="PANTHER" id="PTHR12526:SF630">
    <property type="entry name" value="GLYCOSYLTRANSFERASE"/>
    <property type="match status" value="1"/>
</dbReference>
<dbReference type="Pfam" id="PF00534">
    <property type="entry name" value="Glycos_transf_1"/>
    <property type="match status" value="1"/>
</dbReference>
<organism evidence="2 3">
    <name type="scientific">Xanthomarina spongicola</name>
    <dbReference type="NCBI Taxonomy" id="570520"/>
    <lineage>
        <taxon>Bacteria</taxon>
        <taxon>Pseudomonadati</taxon>
        <taxon>Bacteroidota</taxon>
        <taxon>Flavobacteriia</taxon>
        <taxon>Flavobacteriales</taxon>
        <taxon>Flavobacteriaceae</taxon>
        <taxon>Xanthomarina</taxon>
    </lineage>
</organism>
<dbReference type="CDD" id="cd03820">
    <property type="entry name" value="GT4_AmsD-like"/>
    <property type="match status" value="1"/>
</dbReference>
<accession>A0A316DP19</accession>
<dbReference type="OrthoDB" id="798298at2"/>
<dbReference type="InterPro" id="IPR001296">
    <property type="entry name" value="Glyco_trans_1"/>
</dbReference>
<dbReference type="Proteomes" id="UP000245430">
    <property type="component" value="Unassembled WGS sequence"/>
</dbReference>
<sequence length="368" mass="41927">MKKSIAFVLPNLNAGGAQRVVSSLANSLIKEYDVCIIVLYNCDPFYKLHPDISIRFCLPEYNSNPNTFQSIINIFKLVNSLIKILKNNNTSIAIGFMPVTNIYTILATRFINIPNIISERANPKYSSMNKFWTYFRKIAYPFANCLVVQTKANKDFFKTYVRTEIEVINNPVDRELLEKRNFQFPKENIILNVGRLDEPKNQDLLICAFSNINNSKWKLILVGDGNNYNEYKNLIASLKMQDKIILAGNITDVSKYYNMSKIFAFTSKCEGFPNALIEAMSFGLACISTDCPHGPSEIINNNHNGILIPVGDQKALEENLVKLMNDEVLQEEFRLKAVQSTLAYQPNDIASEWSKIINNLILKEIFES</sequence>
<evidence type="ECO:0000259" key="1">
    <source>
        <dbReference type="Pfam" id="PF00534"/>
    </source>
</evidence>
<dbReference type="RefSeq" id="WP_109681819.1">
    <property type="nucleotide sequence ID" value="NZ_QGGP01000002.1"/>
</dbReference>
<dbReference type="EMBL" id="QGGP01000002">
    <property type="protein sequence ID" value="PWK19957.1"/>
    <property type="molecule type" value="Genomic_DNA"/>
</dbReference>
<dbReference type="Gene3D" id="3.40.50.2000">
    <property type="entry name" value="Glycogen Phosphorylase B"/>
    <property type="match status" value="2"/>
</dbReference>
<feature type="domain" description="Glycosyl transferase family 1" evidence="1">
    <location>
        <begin position="175"/>
        <end position="334"/>
    </location>
</feature>
<dbReference type="SUPFAM" id="SSF53756">
    <property type="entry name" value="UDP-Glycosyltransferase/glycogen phosphorylase"/>
    <property type="match status" value="1"/>
</dbReference>
<comment type="caution">
    <text evidence="2">The sequence shown here is derived from an EMBL/GenBank/DDBJ whole genome shotgun (WGS) entry which is preliminary data.</text>
</comment>
<dbReference type="AlphaFoldDB" id="A0A316DP19"/>
<reference evidence="2 3" key="1">
    <citation type="submission" date="2018-05" db="EMBL/GenBank/DDBJ databases">
        <title>Genomic Encyclopedia of Archaeal and Bacterial Type Strains, Phase II (KMG-II): from individual species to whole genera.</title>
        <authorList>
            <person name="Goeker M."/>
        </authorList>
    </citation>
    <scope>NUCLEOTIDE SEQUENCE [LARGE SCALE GENOMIC DNA]</scope>
    <source>
        <strain evidence="2 3">DSM 22637</strain>
    </source>
</reference>
<evidence type="ECO:0000313" key="3">
    <source>
        <dbReference type="Proteomes" id="UP000245430"/>
    </source>
</evidence>
<protein>
    <submittedName>
        <fullName evidence="2">GalNAc-alpha-(1-&gt;4)-GalNAc-alpha-(1-&gt;3)-diNAcBac-PP-undecaprenol alpha-1,4-N-acetyl-D-galactosaminyltransferase</fullName>
    </submittedName>
</protein>
<keyword evidence="2" id="KW-0808">Transferase</keyword>
<gene>
    <name evidence="2" type="ORF">LX78_01307</name>
</gene>
<dbReference type="GO" id="GO:0016757">
    <property type="term" value="F:glycosyltransferase activity"/>
    <property type="evidence" value="ECO:0007669"/>
    <property type="project" value="InterPro"/>
</dbReference>
<evidence type="ECO:0000313" key="2">
    <source>
        <dbReference type="EMBL" id="PWK19957.1"/>
    </source>
</evidence>
<name>A0A316DP19_9FLAO</name>
<keyword evidence="3" id="KW-1185">Reference proteome</keyword>
<proteinExistence type="predicted"/>